<protein>
    <submittedName>
        <fullName evidence="1">Uncharacterized protein</fullName>
    </submittedName>
</protein>
<accession>A0A8S5SW76</accession>
<reference evidence="1" key="1">
    <citation type="journal article" date="2021" name="Proc. Natl. Acad. Sci. U.S.A.">
        <title>A Catalog of Tens of Thousands of Viruses from Human Metagenomes Reveals Hidden Associations with Chronic Diseases.</title>
        <authorList>
            <person name="Tisza M.J."/>
            <person name="Buck C.B."/>
        </authorList>
    </citation>
    <scope>NUCLEOTIDE SEQUENCE</scope>
    <source>
        <strain evidence="1">CtZHD14</strain>
    </source>
</reference>
<sequence length="29" mass="3695">MLYRLYYRYRKRGASARPVLWILREHAQK</sequence>
<organism evidence="1">
    <name type="scientific">Siphoviridae sp. ctZHD14</name>
    <dbReference type="NCBI Taxonomy" id="2827891"/>
    <lineage>
        <taxon>Viruses</taxon>
        <taxon>Duplodnaviria</taxon>
        <taxon>Heunggongvirae</taxon>
        <taxon>Uroviricota</taxon>
        <taxon>Caudoviricetes</taxon>
    </lineage>
</organism>
<proteinExistence type="predicted"/>
<name>A0A8S5SW76_9CAUD</name>
<dbReference type="EMBL" id="BK032687">
    <property type="protein sequence ID" value="DAF55257.1"/>
    <property type="molecule type" value="Genomic_DNA"/>
</dbReference>
<evidence type="ECO:0000313" key="1">
    <source>
        <dbReference type="EMBL" id="DAF55257.1"/>
    </source>
</evidence>